<keyword evidence="2" id="KW-1185">Reference proteome</keyword>
<gene>
    <name evidence="1" type="ORF">EZE20_02005</name>
</gene>
<evidence type="ECO:0008006" key="3">
    <source>
        <dbReference type="Google" id="ProtNLM"/>
    </source>
</evidence>
<evidence type="ECO:0000313" key="2">
    <source>
        <dbReference type="Proteomes" id="UP000295706"/>
    </source>
</evidence>
<evidence type="ECO:0000313" key="1">
    <source>
        <dbReference type="EMBL" id="TDB69133.1"/>
    </source>
</evidence>
<dbReference type="Proteomes" id="UP000295706">
    <property type="component" value="Unassembled WGS sequence"/>
</dbReference>
<proteinExistence type="predicted"/>
<dbReference type="SUPFAM" id="SSF63829">
    <property type="entry name" value="Calcium-dependent phosphotriesterase"/>
    <property type="match status" value="1"/>
</dbReference>
<sequence length="280" mass="31760">MVKLVYVWFALKVALCSCQSDKRENGFQKARSDYKVSKIGTLPQVANESSGLAWNERNKTFWTHNDSGGKPELYEIDYQGNLRSTWVIPSAQNVDWEDLAQAPDGTVYIGDIGNNANKRKDLAIYIARPGEPVTSKITFDYPDQKAFPPAPDELNFDCEAFFYQKNNLFLFSKNRSKTNPYVKLYQLPARPGHHSAMLLDSISINSQVTSADINPSGTRFALLTYGKILIFDITDGVINFKKPTDCIKVAKKQMEAILFVNEQDLLMTNEQQQLFLITHR</sequence>
<name>A0A4R4KMB0_9BACT</name>
<accession>A0A4R4KMB0</accession>
<dbReference type="RefSeq" id="WP_132113925.1">
    <property type="nucleotide sequence ID" value="NZ_SMJU01000001.1"/>
</dbReference>
<dbReference type="AlphaFoldDB" id="A0A4R4KMB0"/>
<organism evidence="1 2">
    <name type="scientific">Arundinibacter roseus</name>
    <dbReference type="NCBI Taxonomy" id="2070510"/>
    <lineage>
        <taxon>Bacteria</taxon>
        <taxon>Pseudomonadati</taxon>
        <taxon>Bacteroidota</taxon>
        <taxon>Cytophagia</taxon>
        <taxon>Cytophagales</taxon>
        <taxon>Spirosomataceae</taxon>
        <taxon>Arundinibacter</taxon>
    </lineage>
</organism>
<dbReference type="EMBL" id="SMJU01000001">
    <property type="protein sequence ID" value="TDB69133.1"/>
    <property type="molecule type" value="Genomic_DNA"/>
</dbReference>
<comment type="caution">
    <text evidence="1">The sequence shown here is derived from an EMBL/GenBank/DDBJ whole genome shotgun (WGS) entry which is preliminary data.</text>
</comment>
<protein>
    <recommendedName>
        <fullName evidence="3">Esterase-like activity of phytase family protein</fullName>
    </recommendedName>
</protein>
<reference evidence="1 2" key="1">
    <citation type="submission" date="2019-02" db="EMBL/GenBank/DDBJ databases">
        <title>Arundinibacter roseus gen. nov., sp. nov., a new member of the family Cytophagaceae.</title>
        <authorList>
            <person name="Szuroczki S."/>
            <person name="Khayer B."/>
            <person name="Sproer C."/>
            <person name="Toumi M."/>
            <person name="Szabo A."/>
            <person name="Felfoldi T."/>
            <person name="Schumann P."/>
            <person name="Toth E."/>
        </authorList>
    </citation>
    <scope>NUCLEOTIDE SEQUENCE [LARGE SCALE GENOMIC DNA]</scope>
    <source>
        <strain evidence="1 2">DMA-k-7a</strain>
    </source>
</reference>
<dbReference type="OrthoDB" id="9798438at2"/>